<dbReference type="InterPro" id="IPR052173">
    <property type="entry name" value="Beta-lactam_resp_regulator"/>
</dbReference>
<keyword evidence="1" id="KW-1133">Transmembrane helix</keyword>
<dbReference type="Pfam" id="PF05569">
    <property type="entry name" value="Peptidase_M56"/>
    <property type="match status" value="1"/>
</dbReference>
<evidence type="ECO:0000313" key="4">
    <source>
        <dbReference type="Proteomes" id="UP000285274"/>
    </source>
</evidence>
<dbReference type="RefSeq" id="WP_118320123.1">
    <property type="nucleotide sequence ID" value="NZ_QRVM01000030.1"/>
</dbReference>
<proteinExistence type="predicted"/>
<keyword evidence="1" id="KW-0812">Transmembrane</keyword>
<name>A0A412J0U4_9FIRM</name>
<keyword evidence="1" id="KW-0472">Membrane</keyword>
<dbReference type="EMBL" id="QRVM01000030">
    <property type="protein sequence ID" value="RGS45903.1"/>
    <property type="molecule type" value="Genomic_DNA"/>
</dbReference>
<dbReference type="AlphaFoldDB" id="A0A412J0U4"/>
<dbReference type="PANTHER" id="PTHR34978">
    <property type="entry name" value="POSSIBLE SENSOR-TRANSDUCER PROTEIN BLAR"/>
    <property type="match status" value="1"/>
</dbReference>
<feature type="transmembrane region" description="Helical" evidence="1">
    <location>
        <begin position="85"/>
        <end position="106"/>
    </location>
</feature>
<accession>A0A412J0U4</accession>
<protein>
    <recommendedName>
        <fullName evidence="2">Peptidase M56 domain-containing protein</fullName>
    </recommendedName>
</protein>
<reference evidence="3 4" key="1">
    <citation type="submission" date="2018-08" db="EMBL/GenBank/DDBJ databases">
        <title>A genome reference for cultivated species of the human gut microbiota.</title>
        <authorList>
            <person name="Zou Y."/>
            <person name="Xue W."/>
            <person name="Luo G."/>
        </authorList>
    </citation>
    <scope>NUCLEOTIDE SEQUENCE [LARGE SCALE GENOMIC DNA]</scope>
    <source>
        <strain evidence="3 4">AF22-10AC</strain>
    </source>
</reference>
<dbReference type="InterPro" id="IPR008756">
    <property type="entry name" value="Peptidase_M56"/>
</dbReference>
<dbReference type="Proteomes" id="UP000285274">
    <property type="component" value="Unassembled WGS sequence"/>
</dbReference>
<dbReference type="CDD" id="cd07341">
    <property type="entry name" value="M56_BlaR1_MecR1_like"/>
    <property type="match status" value="1"/>
</dbReference>
<comment type="caution">
    <text evidence="3">The sequence shown here is derived from an EMBL/GenBank/DDBJ whole genome shotgun (WGS) entry which is preliminary data.</text>
</comment>
<evidence type="ECO:0000313" key="3">
    <source>
        <dbReference type="EMBL" id="RGS45903.1"/>
    </source>
</evidence>
<dbReference type="PANTHER" id="PTHR34978:SF3">
    <property type="entry name" value="SLR0241 PROTEIN"/>
    <property type="match status" value="1"/>
</dbReference>
<sequence length="363" mass="42597">MQLTLSSLFITIVFTAILILIFNALLTCKKSYIFFRTDFLSVLAIIIVLRLLFPIEFKFTQSIAAAPIMNPFYNIMHYKFHSFEIYNLLLLIWVIGIIIKSIEYIFSICQSNKNYKLLISNSVKLETNDLDAELDIFPIFSSQFLYVPTVFTTKKSVFLPTTLYTKSELNNILRHEISHIQHHDGLIKHIINLVVILYWWNPFVYIFRNQIHLLLEMCADYKSTKNFNEKENNQYIRDLINIQKKTTIYNQAHKYSNSNIIDESIKVLEYRINYMIENKYKKKTNKLLLATLILFPFLTNSIILEPSFPAPDEHELLSEKDLKNGYITVNKDGTYTFHVGKFKGIINNPKSKEFKDIPIIKGE</sequence>
<feature type="transmembrane region" description="Helical" evidence="1">
    <location>
        <begin position="287"/>
        <end position="304"/>
    </location>
</feature>
<feature type="transmembrane region" description="Helical" evidence="1">
    <location>
        <begin position="6"/>
        <end position="26"/>
    </location>
</feature>
<evidence type="ECO:0000256" key="1">
    <source>
        <dbReference type="SAM" id="Phobius"/>
    </source>
</evidence>
<feature type="domain" description="Peptidase M56" evidence="2">
    <location>
        <begin position="62"/>
        <end position="254"/>
    </location>
</feature>
<evidence type="ECO:0000259" key="2">
    <source>
        <dbReference type="Pfam" id="PF05569"/>
    </source>
</evidence>
<organism evidence="3 4">
    <name type="scientific">Holdemanella biformis</name>
    <dbReference type="NCBI Taxonomy" id="1735"/>
    <lineage>
        <taxon>Bacteria</taxon>
        <taxon>Bacillati</taxon>
        <taxon>Bacillota</taxon>
        <taxon>Erysipelotrichia</taxon>
        <taxon>Erysipelotrichales</taxon>
        <taxon>Erysipelotrichaceae</taxon>
        <taxon>Holdemanella</taxon>
    </lineage>
</organism>
<gene>
    <name evidence="3" type="ORF">DWX92_07215</name>
</gene>
<feature type="transmembrane region" description="Helical" evidence="1">
    <location>
        <begin position="33"/>
        <end position="53"/>
    </location>
</feature>